<evidence type="ECO:0000256" key="5">
    <source>
        <dbReference type="ARBA" id="ARBA00022840"/>
    </source>
</evidence>
<feature type="region of interest" description="Disordered" evidence="8">
    <location>
        <begin position="1"/>
        <end position="32"/>
    </location>
</feature>
<evidence type="ECO:0000256" key="7">
    <source>
        <dbReference type="SAM" id="Coils"/>
    </source>
</evidence>
<dbReference type="VEuPathDB" id="TrichDB:TVAG_394290"/>
<name>A2DWE6_TRIV3</name>
<feature type="coiled-coil region" evidence="7">
    <location>
        <begin position="167"/>
        <end position="197"/>
    </location>
</feature>
<evidence type="ECO:0000256" key="3">
    <source>
        <dbReference type="ARBA" id="ARBA00022741"/>
    </source>
</evidence>
<accession>A2DWE6</accession>
<dbReference type="KEGG" id="tva:4773288"/>
<gene>
    <name evidence="10" type="ORF">TVAG_394290</name>
</gene>
<keyword evidence="7" id="KW-0175">Coiled coil</keyword>
<dbReference type="eggNOG" id="KOG1151">
    <property type="taxonomic scope" value="Eukaryota"/>
</dbReference>
<evidence type="ECO:0000259" key="9">
    <source>
        <dbReference type="PROSITE" id="PS50011"/>
    </source>
</evidence>
<dbReference type="PROSITE" id="PS50011">
    <property type="entry name" value="PROTEIN_KINASE_DOM"/>
    <property type="match status" value="1"/>
</dbReference>
<proteinExistence type="predicted"/>
<dbReference type="GO" id="GO:0007059">
    <property type="term" value="P:chromosome segregation"/>
    <property type="evidence" value="ECO:0000318"/>
    <property type="project" value="GO_Central"/>
</dbReference>
<dbReference type="InterPro" id="IPR017441">
    <property type="entry name" value="Protein_kinase_ATP_BS"/>
</dbReference>
<dbReference type="GO" id="GO:0005524">
    <property type="term" value="F:ATP binding"/>
    <property type="evidence" value="ECO:0007669"/>
    <property type="project" value="UniProtKB-UniRule"/>
</dbReference>
<dbReference type="InterPro" id="IPR008271">
    <property type="entry name" value="Ser/Thr_kinase_AS"/>
</dbReference>
<dbReference type="GO" id="GO:0004674">
    <property type="term" value="F:protein serine/threonine kinase activity"/>
    <property type="evidence" value="ECO:0000318"/>
    <property type="project" value="GO_Central"/>
</dbReference>
<keyword evidence="2" id="KW-0808">Transferase</keyword>
<dbReference type="AlphaFoldDB" id="A2DWE6"/>
<evidence type="ECO:0000313" key="10">
    <source>
        <dbReference type="EMBL" id="EAY15286.1"/>
    </source>
</evidence>
<reference evidence="10" key="2">
    <citation type="journal article" date="2007" name="Science">
        <title>Draft genome sequence of the sexually transmitted pathogen Trichomonas vaginalis.</title>
        <authorList>
            <person name="Carlton J.M."/>
            <person name="Hirt R.P."/>
            <person name="Silva J.C."/>
            <person name="Delcher A.L."/>
            <person name="Schatz M."/>
            <person name="Zhao Q."/>
            <person name="Wortman J.R."/>
            <person name="Bidwell S.L."/>
            <person name="Alsmark U.C.M."/>
            <person name="Besteiro S."/>
            <person name="Sicheritz-Ponten T."/>
            <person name="Noel C.J."/>
            <person name="Dacks J.B."/>
            <person name="Foster P.G."/>
            <person name="Simillion C."/>
            <person name="Van de Peer Y."/>
            <person name="Miranda-Saavedra D."/>
            <person name="Barton G.J."/>
            <person name="Westrop G.D."/>
            <person name="Mueller S."/>
            <person name="Dessi D."/>
            <person name="Fiori P.L."/>
            <person name="Ren Q."/>
            <person name="Paulsen I."/>
            <person name="Zhang H."/>
            <person name="Bastida-Corcuera F.D."/>
            <person name="Simoes-Barbosa A."/>
            <person name="Brown M.T."/>
            <person name="Hayes R.D."/>
            <person name="Mukherjee M."/>
            <person name="Okumura C.Y."/>
            <person name="Schneider R."/>
            <person name="Smith A.J."/>
            <person name="Vanacova S."/>
            <person name="Villalvazo M."/>
            <person name="Haas B.J."/>
            <person name="Pertea M."/>
            <person name="Feldblyum T.V."/>
            <person name="Utterback T.R."/>
            <person name="Shu C.L."/>
            <person name="Osoegawa K."/>
            <person name="de Jong P.J."/>
            <person name="Hrdy I."/>
            <person name="Horvathova L."/>
            <person name="Zubacova Z."/>
            <person name="Dolezal P."/>
            <person name="Malik S.B."/>
            <person name="Logsdon J.M. Jr."/>
            <person name="Henze K."/>
            <person name="Gupta A."/>
            <person name="Wang C.C."/>
            <person name="Dunne R.L."/>
            <person name="Upcroft J.A."/>
            <person name="Upcroft P."/>
            <person name="White O."/>
            <person name="Salzberg S.L."/>
            <person name="Tang P."/>
            <person name="Chiu C.-H."/>
            <person name="Lee Y.-S."/>
            <person name="Embley T.M."/>
            <person name="Coombs G.H."/>
            <person name="Mottram J.C."/>
            <person name="Tachezy J."/>
            <person name="Fraser-Liggett C.M."/>
            <person name="Johnson P.J."/>
        </authorList>
    </citation>
    <scope>NUCLEOTIDE SEQUENCE [LARGE SCALE GENOMIC DNA]</scope>
    <source>
        <strain evidence="10">G3</strain>
    </source>
</reference>
<dbReference type="EMBL" id="DS113258">
    <property type="protein sequence ID" value="EAY15286.1"/>
    <property type="molecule type" value="Genomic_DNA"/>
</dbReference>
<dbReference type="GO" id="GO:0005634">
    <property type="term" value="C:nucleus"/>
    <property type="evidence" value="ECO:0000318"/>
    <property type="project" value="GO_Central"/>
</dbReference>
<dbReference type="InParanoid" id="A2DWE6"/>
<evidence type="ECO:0000256" key="1">
    <source>
        <dbReference type="ARBA" id="ARBA00022527"/>
    </source>
</evidence>
<dbReference type="PANTHER" id="PTHR22974">
    <property type="entry name" value="MIXED LINEAGE PROTEIN KINASE"/>
    <property type="match status" value="1"/>
</dbReference>
<feature type="binding site" evidence="6">
    <location>
        <position position="242"/>
    </location>
    <ligand>
        <name>ATP</name>
        <dbReference type="ChEBI" id="CHEBI:30616"/>
    </ligand>
</feature>
<dbReference type="VEuPathDB" id="TrichDB:TVAGG3_0278790"/>
<dbReference type="PANTHER" id="PTHR22974:SF23">
    <property type="entry name" value="TOUSLED-LIKE KINASE, ISOFORM G"/>
    <property type="match status" value="1"/>
</dbReference>
<keyword evidence="11" id="KW-1185">Reference proteome</keyword>
<dbReference type="Pfam" id="PF00069">
    <property type="entry name" value="Pkinase"/>
    <property type="match status" value="1"/>
</dbReference>
<keyword evidence="4 10" id="KW-0418">Kinase</keyword>
<dbReference type="OMA" id="KMKHQEL"/>
<dbReference type="InterPro" id="IPR000719">
    <property type="entry name" value="Prot_kinase_dom"/>
</dbReference>
<keyword evidence="5 6" id="KW-0067">ATP-binding</keyword>
<organism evidence="10 11">
    <name type="scientific">Trichomonas vaginalis (strain ATCC PRA-98 / G3)</name>
    <dbReference type="NCBI Taxonomy" id="412133"/>
    <lineage>
        <taxon>Eukaryota</taxon>
        <taxon>Metamonada</taxon>
        <taxon>Parabasalia</taxon>
        <taxon>Trichomonadida</taxon>
        <taxon>Trichomonadidae</taxon>
        <taxon>Trichomonas</taxon>
    </lineage>
</organism>
<dbReference type="OrthoDB" id="346907at2759"/>
<feature type="compositionally biased region" description="Basic and acidic residues" evidence="8">
    <location>
        <begin position="1"/>
        <end position="18"/>
    </location>
</feature>
<reference evidence="10" key="1">
    <citation type="submission" date="2006-10" db="EMBL/GenBank/DDBJ databases">
        <authorList>
            <person name="Amadeo P."/>
            <person name="Zhao Q."/>
            <person name="Wortman J."/>
            <person name="Fraser-Liggett C."/>
            <person name="Carlton J."/>
        </authorList>
    </citation>
    <scope>NUCLEOTIDE SEQUENCE</scope>
    <source>
        <strain evidence="10">G3</strain>
    </source>
</reference>
<evidence type="ECO:0000256" key="8">
    <source>
        <dbReference type="SAM" id="MobiDB-lite"/>
    </source>
</evidence>
<dbReference type="PROSITE" id="PS00107">
    <property type="entry name" value="PROTEIN_KINASE_ATP"/>
    <property type="match status" value="1"/>
</dbReference>
<evidence type="ECO:0000256" key="6">
    <source>
        <dbReference type="PROSITE-ProRule" id="PRU10141"/>
    </source>
</evidence>
<protein>
    <submittedName>
        <fullName evidence="10">CAMK family protein kinase</fullName>
    </submittedName>
</protein>
<dbReference type="SMR" id="A2DWE6"/>
<dbReference type="SMART" id="SM00220">
    <property type="entry name" value="S_TKc"/>
    <property type="match status" value="1"/>
</dbReference>
<keyword evidence="1" id="KW-0723">Serine/threonine-protein kinase</keyword>
<feature type="domain" description="Protein kinase" evidence="9">
    <location>
        <begin position="213"/>
        <end position="481"/>
    </location>
</feature>
<dbReference type="GO" id="GO:0035556">
    <property type="term" value="P:intracellular signal transduction"/>
    <property type="evidence" value="ECO:0000318"/>
    <property type="project" value="GO_Central"/>
</dbReference>
<dbReference type="PROSITE" id="PS00108">
    <property type="entry name" value="PROTEIN_KINASE_ST"/>
    <property type="match status" value="1"/>
</dbReference>
<evidence type="ECO:0000256" key="2">
    <source>
        <dbReference type="ARBA" id="ARBA00022679"/>
    </source>
</evidence>
<dbReference type="InterPro" id="IPR011009">
    <property type="entry name" value="Kinase-like_dom_sf"/>
</dbReference>
<dbReference type="SUPFAM" id="SSF56112">
    <property type="entry name" value="Protein kinase-like (PK-like)"/>
    <property type="match status" value="1"/>
</dbReference>
<keyword evidence="3 6" id="KW-0547">Nucleotide-binding</keyword>
<dbReference type="Gene3D" id="1.10.510.10">
    <property type="entry name" value="Transferase(Phosphotransferase) domain 1"/>
    <property type="match status" value="1"/>
</dbReference>
<dbReference type="STRING" id="5722.A2DWE6"/>
<evidence type="ECO:0000313" key="11">
    <source>
        <dbReference type="Proteomes" id="UP000001542"/>
    </source>
</evidence>
<dbReference type="RefSeq" id="XP_001327509.1">
    <property type="nucleotide sequence ID" value="XM_001327474.1"/>
</dbReference>
<evidence type="ECO:0000256" key="4">
    <source>
        <dbReference type="ARBA" id="ARBA00022777"/>
    </source>
</evidence>
<dbReference type="Proteomes" id="UP000001542">
    <property type="component" value="Unassembled WGS sequence"/>
</dbReference>
<sequence>MSESTAQRKELLRRRMEGQDADDAITNSQTNSIQIIQDQTSSTVTNPLSNELTSKYYQRDSSETLRVALNSNDTYLKQKNDELLAELNSMREKYQRLTNFAKTMVDEKTLAEKQAKLTEIAHSMQNIGFLQNSSTNTWFESTETTSLNKQKEILQQKIDKSDSQALIKVYKKEMEVVKDKEKRLQEDRNRILNMLEAEKHNLQPAHLLDNEKIQLIEPIGRGGFAEVWKAWDYETAQIVAVKVIELPKNVNLAQFANHLKREIDIMTVTEHKNVIKILRYFYLADNTVAYVMEFAGGGDLNGILRKVRLTESEAHSIIKQVIDGLLALKSKPSDTSEVIIHYDLKPANILFDENFVPKIADFGLSKIADEGKSIMQSTPGTGTVGYTAPETFTSNNKVSLSTDTWSLGIIYYEMMTNDNELKRKIQTVDAQTCEKIVNESLDDKKVKSKLSEKGQEFIKICLRKDPKDRPTIKALAEMDYIKNAVPASTRVKKPKSKKGGN</sequence>